<keyword evidence="6 7" id="KW-0472">Membrane</keyword>
<sequence length="349" mass="38300">MRTPPLSAPAARVAWPDVARGLSVVLIVMLHLWATHLVFWIGDERIMSVISTVLEWTTPLRVPLFFFISGYLASRSLTRPWRAAWRGRVLSVAYLYVLWVAIIAVFVWLDNLANDFSSVNPLTMLARNIGSPETHMWYLWALVVLFVAVWATKAVPAWIVIGVGALISVGAPFLIDQPYRQVAAAVLFYALGARLPAVGDWLASTRGVWIFLAGAALYTGSMLLGPTGPYGFADPLTSFIGVAATIAIIGVVANRPWMALLRRVGRNTLPIFILNPLIFLLLNDVLRAMPGLAAWLGEHAVWGSLYAVGIVVATLAGSICIKMAADRVGLRWLFEMPDRWARVTSPGRV</sequence>
<dbReference type="GO" id="GO:0005886">
    <property type="term" value="C:plasma membrane"/>
    <property type="evidence" value="ECO:0007669"/>
    <property type="project" value="UniProtKB-SubCell"/>
</dbReference>
<keyword evidence="4 7" id="KW-0812">Transmembrane</keyword>
<evidence type="ECO:0000256" key="1">
    <source>
        <dbReference type="ARBA" id="ARBA00004651"/>
    </source>
</evidence>
<evidence type="ECO:0000256" key="2">
    <source>
        <dbReference type="ARBA" id="ARBA00007400"/>
    </source>
</evidence>
<proteinExistence type="inferred from homology"/>
<evidence type="ECO:0000256" key="3">
    <source>
        <dbReference type="ARBA" id="ARBA00022475"/>
    </source>
</evidence>
<comment type="similarity">
    <text evidence="2">Belongs to the acyltransferase 3 family.</text>
</comment>
<comment type="caution">
    <text evidence="9">The sequence shown here is derived from an EMBL/GenBank/DDBJ whole genome shotgun (WGS) entry which is preliminary data.</text>
</comment>
<dbReference type="InterPro" id="IPR002656">
    <property type="entry name" value="Acyl_transf_3_dom"/>
</dbReference>
<feature type="transmembrane region" description="Helical" evidence="7">
    <location>
        <begin position="135"/>
        <end position="151"/>
    </location>
</feature>
<evidence type="ECO:0000256" key="4">
    <source>
        <dbReference type="ARBA" id="ARBA00022692"/>
    </source>
</evidence>
<evidence type="ECO:0000259" key="8">
    <source>
        <dbReference type="Pfam" id="PF01757"/>
    </source>
</evidence>
<reference evidence="10" key="1">
    <citation type="submission" date="2019-09" db="EMBL/GenBank/DDBJ databases">
        <title>Mumia zhuanghuii sp. nov. isolated from the intestinal contents of plateau pika (Ochotona curzoniae) in the Qinghai-Tibet plateau of China.</title>
        <authorList>
            <person name="Tian Z."/>
        </authorList>
    </citation>
    <scope>NUCLEOTIDE SEQUENCE [LARGE SCALE GENOMIC DNA]</scope>
    <source>
        <strain evidence="10">JCM 30598</strain>
    </source>
</reference>
<dbReference type="GO" id="GO:0016413">
    <property type="term" value="F:O-acetyltransferase activity"/>
    <property type="evidence" value="ECO:0007669"/>
    <property type="project" value="TreeGrafter"/>
</dbReference>
<evidence type="ECO:0000256" key="6">
    <source>
        <dbReference type="ARBA" id="ARBA00023136"/>
    </source>
</evidence>
<dbReference type="RefSeq" id="WP_150449634.1">
    <property type="nucleotide sequence ID" value="NZ_VYSA01000003.1"/>
</dbReference>
<dbReference type="Pfam" id="PF01757">
    <property type="entry name" value="Acyl_transf_3"/>
    <property type="match status" value="1"/>
</dbReference>
<dbReference type="GO" id="GO:0009246">
    <property type="term" value="P:enterobacterial common antigen biosynthetic process"/>
    <property type="evidence" value="ECO:0007669"/>
    <property type="project" value="TreeGrafter"/>
</dbReference>
<gene>
    <name evidence="9" type="ORF">F6B43_14095</name>
</gene>
<feature type="transmembrane region" description="Helical" evidence="7">
    <location>
        <begin position="301"/>
        <end position="321"/>
    </location>
</feature>
<protein>
    <submittedName>
        <fullName evidence="9">Acyltransferase family protein</fullName>
    </submittedName>
</protein>
<name>A0A5J5J0U8_9MICO</name>
<feature type="transmembrane region" description="Helical" evidence="7">
    <location>
        <begin position="60"/>
        <end position="77"/>
    </location>
</feature>
<feature type="transmembrane region" description="Helical" evidence="7">
    <location>
        <begin position="236"/>
        <end position="257"/>
    </location>
</feature>
<evidence type="ECO:0000256" key="7">
    <source>
        <dbReference type="SAM" id="Phobius"/>
    </source>
</evidence>
<feature type="domain" description="Acyltransferase 3" evidence="8">
    <location>
        <begin position="14"/>
        <end position="321"/>
    </location>
</feature>
<dbReference type="PANTHER" id="PTHR40074:SF2">
    <property type="entry name" value="O-ACETYLTRANSFERASE WECH"/>
    <property type="match status" value="1"/>
</dbReference>
<keyword evidence="5 7" id="KW-1133">Transmembrane helix</keyword>
<evidence type="ECO:0000313" key="10">
    <source>
        <dbReference type="Proteomes" id="UP000325827"/>
    </source>
</evidence>
<feature type="transmembrane region" description="Helical" evidence="7">
    <location>
        <begin position="158"/>
        <end position="175"/>
    </location>
</feature>
<feature type="transmembrane region" description="Helical" evidence="7">
    <location>
        <begin position="269"/>
        <end position="289"/>
    </location>
</feature>
<dbReference type="AlphaFoldDB" id="A0A5J5J0U8"/>
<keyword evidence="9" id="KW-0808">Transferase</keyword>
<dbReference type="Proteomes" id="UP000325827">
    <property type="component" value="Unassembled WGS sequence"/>
</dbReference>
<keyword evidence="10" id="KW-1185">Reference proteome</keyword>
<dbReference type="EMBL" id="VYSA01000003">
    <property type="protein sequence ID" value="KAA9106293.1"/>
    <property type="molecule type" value="Genomic_DNA"/>
</dbReference>
<dbReference type="OrthoDB" id="4394033at2"/>
<feature type="transmembrane region" description="Helical" evidence="7">
    <location>
        <begin position="21"/>
        <end position="40"/>
    </location>
</feature>
<evidence type="ECO:0000256" key="5">
    <source>
        <dbReference type="ARBA" id="ARBA00022989"/>
    </source>
</evidence>
<feature type="transmembrane region" description="Helical" evidence="7">
    <location>
        <begin position="89"/>
        <end position="109"/>
    </location>
</feature>
<accession>A0A5J5J0U8</accession>
<organism evidence="9 10">
    <name type="scientific">Microbacterium rhizomatis</name>
    <dbReference type="NCBI Taxonomy" id="1631477"/>
    <lineage>
        <taxon>Bacteria</taxon>
        <taxon>Bacillati</taxon>
        <taxon>Actinomycetota</taxon>
        <taxon>Actinomycetes</taxon>
        <taxon>Micrococcales</taxon>
        <taxon>Microbacteriaceae</taxon>
        <taxon>Microbacterium</taxon>
    </lineage>
</organism>
<feature type="transmembrane region" description="Helical" evidence="7">
    <location>
        <begin position="206"/>
        <end position="224"/>
    </location>
</feature>
<keyword evidence="3" id="KW-1003">Cell membrane</keyword>
<comment type="subcellular location">
    <subcellularLocation>
        <location evidence="1">Cell membrane</location>
        <topology evidence="1">Multi-pass membrane protein</topology>
    </subcellularLocation>
</comment>
<keyword evidence="9" id="KW-0012">Acyltransferase</keyword>
<dbReference type="PANTHER" id="PTHR40074">
    <property type="entry name" value="O-ACETYLTRANSFERASE WECH"/>
    <property type="match status" value="1"/>
</dbReference>
<evidence type="ECO:0000313" key="9">
    <source>
        <dbReference type="EMBL" id="KAA9106293.1"/>
    </source>
</evidence>
<feature type="transmembrane region" description="Helical" evidence="7">
    <location>
        <begin position="181"/>
        <end position="199"/>
    </location>
</feature>